<dbReference type="RefSeq" id="WP_126150402.1">
    <property type="nucleotide sequence ID" value="NZ_JBHTMH010000001.1"/>
</dbReference>
<reference evidence="2 3" key="1">
    <citation type="submission" date="2018-12" db="EMBL/GenBank/DDBJ databases">
        <authorList>
            <person name="Criscuolo A."/>
        </authorList>
    </citation>
    <scope>NUCLEOTIDE SEQUENCE [LARGE SCALE GENOMIC DNA]</scope>
    <source>
        <strain evidence="2">ACIP1116281</strain>
    </source>
</reference>
<dbReference type="Proteomes" id="UP000268844">
    <property type="component" value="Unassembled WGS sequence"/>
</dbReference>
<dbReference type="EMBL" id="UZWD01000025">
    <property type="protein sequence ID" value="VDS04854.1"/>
    <property type="molecule type" value="Genomic_DNA"/>
</dbReference>
<evidence type="ECO:0000313" key="2">
    <source>
        <dbReference type="EMBL" id="VDS04854.1"/>
    </source>
</evidence>
<evidence type="ECO:0000256" key="1">
    <source>
        <dbReference type="SAM" id="SignalP"/>
    </source>
</evidence>
<sequence>MGRHVPIWMMALAFALLSSPSSGQDSIEGDLPAGAPFDGMSDHASMFDLYQMARIALDVRGRQAEVDTAGLAAALEDALAANGYGGSRIVVGPITADMCSADGVIETRVDPEAGGEELSVAVASAVWISQLTAGHAGVADDMEFAQACQAAPN</sequence>
<name>A0A3S4CCA1_9HYPH</name>
<organism evidence="2 3">
    <name type="scientific">Devosia equisanguinis</name>
    <dbReference type="NCBI Taxonomy" id="2490941"/>
    <lineage>
        <taxon>Bacteria</taxon>
        <taxon>Pseudomonadati</taxon>
        <taxon>Pseudomonadota</taxon>
        <taxon>Alphaproteobacteria</taxon>
        <taxon>Hyphomicrobiales</taxon>
        <taxon>Devosiaceae</taxon>
        <taxon>Devosia</taxon>
    </lineage>
</organism>
<proteinExistence type="predicted"/>
<feature type="chain" id="PRO_5018662184" evidence="1">
    <location>
        <begin position="24"/>
        <end position="153"/>
    </location>
</feature>
<keyword evidence="1" id="KW-0732">Signal</keyword>
<dbReference type="OrthoDB" id="10006335at2"/>
<keyword evidence="3" id="KW-1185">Reference proteome</keyword>
<accession>A0A3S4CCA1</accession>
<protein>
    <submittedName>
        <fullName evidence="2">Uncharacterized protein</fullName>
    </submittedName>
</protein>
<feature type="signal peptide" evidence="1">
    <location>
        <begin position="1"/>
        <end position="23"/>
    </location>
</feature>
<dbReference type="AlphaFoldDB" id="A0A3S4CCA1"/>
<gene>
    <name evidence="2" type="ORF">DEVEQU_01994</name>
</gene>
<evidence type="ECO:0000313" key="3">
    <source>
        <dbReference type="Proteomes" id="UP000268844"/>
    </source>
</evidence>